<keyword evidence="2" id="KW-0472">Membrane</keyword>
<dbReference type="AlphaFoldDB" id="A0A1H9PLW7"/>
<name>A0A1H9PLW7_9BACI</name>
<dbReference type="InterPro" id="IPR014195">
    <property type="entry name" value="Spore_III_AG"/>
</dbReference>
<feature type="region of interest" description="Disordered" evidence="1">
    <location>
        <begin position="125"/>
        <end position="150"/>
    </location>
</feature>
<evidence type="ECO:0000256" key="1">
    <source>
        <dbReference type="SAM" id="MobiDB-lite"/>
    </source>
</evidence>
<feature type="transmembrane region" description="Helical" evidence="2">
    <location>
        <begin position="26"/>
        <end position="46"/>
    </location>
</feature>
<accession>A0A1H9PLW7</accession>
<dbReference type="Proteomes" id="UP000198571">
    <property type="component" value="Unassembled WGS sequence"/>
</dbReference>
<dbReference type="NCBIfam" id="TIGR02830">
    <property type="entry name" value="spore_III_AG"/>
    <property type="match status" value="1"/>
</dbReference>
<dbReference type="RefSeq" id="WP_245732898.1">
    <property type="nucleotide sequence ID" value="NZ_FOGT01000001.1"/>
</dbReference>
<keyword evidence="4" id="KW-1185">Reference proteome</keyword>
<evidence type="ECO:0000313" key="4">
    <source>
        <dbReference type="Proteomes" id="UP000198571"/>
    </source>
</evidence>
<gene>
    <name evidence="3" type="ORF">SAMN05518684_101376</name>
</gene>
<dbReference type="EMBL" id="FOGT01000001">
    <property type="protein sequence ID" value="SER49127.1"/>
    <property type="molecule type" value="Genomic_DNA"/>
</dbReference>
<keyword evidence="2" id="KW-0812">Transmembrane</keyword>
<evidence type="ECO:0000256" key="2">
    <source>
        <dbReference type="SAM" id="Phobius"/>
    </source>
</evidence>
<proteinExistence type="predicted"/>
<reference evidence="4" key="1">
    <citation type="submission" date="2016-10" db="EMBL/GenBank/DDBJ databases">
        <authorList>
            <person name="Varghese N."/>
            <person name="Submissions S."/>
        </authorList>
    </citation>
    <scope>NUCLEOTIDE SEQUENCE [LARGE SCALE GENOMIC DNA]</scope>
    <source>
        <strain evidence="4">S9</strain>
    </source>
</reference>
<organism evidence="3 4">
    <name type="scientific">Salipaludibacillus aurantiacus</name>
    <dbReference type="NCBI Taxonomy" id="1601833"/>
    <lineage>
        <taxon>Bacteria</taxon>
        <taxon>Bacillati</taxon>
        <taxon>Bacillota</taxon>
        <taxon>Bacilli</taxon>
        <taxon>Bacillales</taxon>
        <taxon>Bacillaceae</taxon>
    </lineage>
</organism>
<evidence type="ECO:0000313" key="3">
    <source>
        <dbReference type="EMBL" id="SER49127.1"/>
    </source>
</evidence>
<dbReference type="STRING" id="1601833.SAMN05518684_101376"/>
<keyword evidence="2" id="KW-1133">Transmembrane helix</keyword>
<protein>
    <submittedName>
        <fullName evidence="3">Stage III sporulation protein AG</fullName>
    </submittedName>
</protein>
<sequence length="223" mass="25065">MKKNSSEKSLFHSFSLNNKKGKKVRLSYFIVLILIGVFMMLIGSFLQKEEASEPVITALEAESNGEEEKETAVFKSENKAEDKGLKDEFEAYYEKQLKQALEEVVGVSNVTVMVNTAGSSKNIYEKNEQTKEQHTEETDREGGTREVTDTSKDEQVVIVRSGDKEEPLIIQQKKPEISGVLIVANGVDNIQVKTWVVEAVSRVLDIPSHRVSVMPRKQKEDVS</sequence>